<feature type="compositionally biased region" description="Acidic residues" evidence="1">
    <location>
        <begin position="354"/>
        <end position="368"/>
    </location>
</feature>
<name>A0A8S0YLA7_ARCPL</name>
<dbReference type="GO" id="GO:0034394">
    <property type="term" value="P:protein localization to cell surface"/>
    <property type="evidence" value="ECO:0007669"/>
    <property type="project" value="TreeGrafter"/>
</dbReference>
<dbReference type="Proteomes" id="UP000494106">
    <property type="component" value="Unassembled WGS sequence"/>
</dbReference>
<feature type="region of interest" description="Disordered" evidence="1">
    <location>
        <begin position="1"/>
        <end position="25"/>
    </location>
</feature>
<keyword evidence="2" id="KW-0812">Transmembrane</keyword>
<feature type="region of interest" description="Disordered" evidence="1">
    <location>
        <begin position="342"/>
        <end position="372"/>
    </location>
</feature>
<keyword evidence="2" id="KW-0472">Membrane</keyword>
<feature type="compositionally biased region" description="Low complexity" evidence="1">
    <location>
        <begin position="112"/>
        <end position="124"/>
    </location>
</feature>
<organism evidence="3 4">
    <name type="scientific">Arctia plantaginis</name>
    <name type="common">Wood tiger moth</name>
    <name type="synonym">Phalaena plantaginis</name>
    <dbReference type="NCBI Taxonomy" id="874455"/>
    <lineage>
        <taxon>Eukaryota</taxon>
        <taxon>Metazoa</taxon>
        <taxon>Ecdysozoa</taxon>
        <taxon>Arthropoda</taxon>
        <taxon>Hexapoda</taxon>
        <taxon>Insecta</taxon>
        <taxon>Pterygota</taxon>
        <taxon>Neoptera</taxon>
        <taxon>Endopterygota</taxon>
        <taxon>Lepidoptera</taxon>
        <taxon>Glossata</taxon>
        <taxon>Ditrysia</taxon>
        <taxon>Noctuoidea</taxon>
        <taxon>Erebidae</taxon>
        <taxon>Arctiinae</taxon>
        <taxon>Arctia</taxon>
    </lineage>
</organism>
<keyword evidence="2" id="KW-1133">Transmembrane helix</keyword>
<dbReference type="GO" id="GO:0043005">
    <property type="term" value="C:neuron projection"/>
    <property type="evidence" value="ECO:0007669"/>
    <property type="project" value="TreeGrafter"/>
</dbReference>
<feature type="compositionally biased region" description="Basic and acidic residues" evidence="1">
    <location>
        <begin position="468"/>
        <end position="478"/>
    </location>
</feature>
<dbReference type="EMBL" id="CADEBC010000002">
    <property type="protein sequence ID" value="CAB3219753.1"/>
    <property type="molecule type" value="Genomic_DNA"/>
</dbReference>
<evidence type="ECO:0000256" key="2">
    <source>
        <dbReference type="SAM" id="Phobius"/>
    </source>
</evidence>
<feature type="region of interest" description="Disordered" evidence="1">
    <location>
        <begin position="439"/>
        <end position="543"/>
    </location>
</feature>
<evidence type="ECO:0000313" key="4">
    <source>
        <dbReference type="Proteomes" id="UP000494106"/>
    </source>
</evidence>
<dbReference type="GO" id="GO:0045202">
    <property type="term" value="C:synapse"/>
    <property type="evidence" value="ECO:0007669"/>
    <property type="project" value="GOC"/>
</dbReference>
<feature type="compositionally biased region" description="Polar residues" evidence="1">
    <location>
        <begin position="482"/>
        <end position="495"/>
    </location>
</feature>
<feature type="compositionally biased region" description="Basic and acidic residues" evidence="1">
    <location>
        <begin position="531"/>
        <end position="543"/>
    </location>
</feature>
<feature type="compositionally biased region" description="Basic and acidic residues" evidence="1">
    <location>
        <begin position="202"/>
        <end position="264"/>
    </location>
</feature>
<dbReference type="PANTHER" id="PTHR21723:SF3">
    <property type="entry name" value="PROTEIN RIC-3"/>
    <property type="match status" value="1"/>
</dbReference>
<feature type="compositionally biased region" description="Acidic residues" evidence="1">
    <location>
        <begin position="501"/>
        <end position="530"/>
    </location>
</feature>
<dbReference type="OrthoDB" id="10070774at2759"/>
<evidence type="ECO:0008006" key="5">
    <source>
        <dbReference type="Google" id="ProtNLM"/>
    </source>
</evidence>
<dbReference type="GO" id="GO:0043025">
    <property type="term" value="C:neuronal cell body"/>
    <property type="evidence" value="ECO:0007669"/>
    <property type="project" value="TreeGrafter"/>
</dbReference>
<feature type="transmembrane region" description="Helical" evidence="2">
    <location>
        <begin position="35"/>
        <end position="57"/>
    </location>
</feature>
<reference evidence="3 4" key="1">
    <citation type="submission" date="2020-04" db="EMBL/GenBank/DDBJ databases">
        <authorList>
            <person name="Wallbank WR R."/>
            <person name="Pardo Diaz C."/>
            <person name="Kozak K."/>
            <person name="Martin S."/>
            <person name="Jiggins C."/>
            <person name="Moest M."/>
            <person name="Warren A I."/>
            <person name="Byers J.R.P. K."/>
            <person name="Montejo-Kovacevich G."/>
            <person name="Yen C E."/>
        </authorList>
    </citation>
    <scope>NUCLEOTIDE SEQUENCE [LARGE SCALE GENOMIC DNA]</scope>
</reference>
<feature type="region of interest" description="Disordered" evidence="1">
    <location>
        <begin position="148"/>
        <end position="319"/>
    </location>
</feature>
<feature type="compositionally biased region" description="Acidic residues" evidence="1">
    <location>
        <begin position="265"/>
        <end position="289"/>
    </location>
</feature>
<gene>
    <name evidence="3" type="ORF">APLA_LOCUS65</name>
</gene>
<feature type="compositionally biased region" description="Pro residues" evidence="1">
    <location>
        <begin position="8"/>
        <end position="25"/>
    </location>
</feature>
<sequence length="543" mass="60810">MDMASTKQPPPIPGMRPPLGNPGGPVPAPKSSMGFVMPIYTICIIVFFVYTLSKILFKRTGTSSYEPISPDPQFRRRVFRDDSRTSPDKLVVTAISGLVAEVQQQMEASYAQNQQRQDVQQDNQTRPYTNGTILHNSGPVHIVASEFQEQTKEKTPDPQEEKEVSTAPEIEKNVTEEDALTKEKDATPELEAKDSEDDESNEPIKEALTESVVEKEPISEQETNVKETSPELDEDNKKSTPELDKDVKVGTPELKENTPETKADLEEEEAEEEIEEEEEEIEDEDLEEIEPAKLKPSSEKPESTESIQANKFAKSEEAVKVEKNGDIHRTSDFLKEETKALVEEKKEKQSTPELLEEAIKDDEEEDDNEKSSVKVVGMEVTAHLADGGTCRATPPAAPAPRPLAAATTLPRAHEAESVQSIYLDTDIPQQSRVLVTEFAEDRADKPQPTKHSPMVVSGKMTLSLIQDSPRETPERDQESTVDDFTTASAVTQNAPEKQGEESDEEIEEEIEIEEIEEEVEEIEEEEEEEEPQKKQKEPIKKTE</sequence>
<feature type="region of interest" description="Disordered" evidence="1">
    <location>
        <begin position="110"/>
        <end position="136"/>
    </location>
</feature>
<feature type="compositionally biased region" description="Basic and acidic residues" evidence="1">
    <location>
        <begin position="149"/>
        <end position="193"/>
    </location>
</feature>
<keyword evidence="4" id="KW-1185">Reference proteome</keyword>
<dbReference type="InterPro" id="IPR026160">
    <property type="entry name" value="Ric3"/>
</dbReference>
<proteinExistence type="predicted"/>
<dbReference type="AlphaFoldDB" id="A0A8S0YLA7"/>
<dbReference type="PANTHER" id="PTHR21723">
    <property type="entry name" value="RESISTANCE TO INHIBITORS OF CHOLINESTERASE PROTEIN 3 RIC3"/>
    <property type="match status" value="1"/>
</dbReference>
<feature type="compositionally biased region" description="Basic and acidic residues" evidence="1">
    <location>
        <begin position="290"/>
        <end position="303"/>
    </location>
</feature>
<accession>A0A8S0YLA7</accession>
<evidence type="ECO:0000313" key="3">
    <source>
        <dbReference type="EMBL" id="CAB3219753.1"/>
    </source>
</evidence>
<feature type="compositionally biased region" description="Polar residues" evidence="1">
    <location>
        <begin position="125"/>
        <end position="135"/>
    </location>
</feature>
<protein>
    <recommendedName>
        <fullName evidence="5">Resistance to inhibitors of cholinesterase protein 3 N-terminal domain-containing protein</fullName>
    </recommendedName>
</protein>
<evidence type="ECO:0000256" key="1">
    <source>
        <dbReference type="SAM" id="MobiDB-lite"/>
    </source>
</evidence>
<dbReference type="GO" id="GO:0007271">
    <property type="term" value="P:synaptic transmission, cholinergic"/>
    <property type="evidence" value="ECO:0007669"/>
    <property type="project" value="TreeGrafter"/>
</dbReference>
<comment type="caution">
    <text evidence="3">The sequence shown here is derived from an EMBL/GenBank/DDBJ whole genome shotgun (WGS) entry which is preliminary data.</text>
</comment>